<evidence type="ECO:0000259" key="3">
    <source>
        <dbReference type="Pfam" id="PF16197"/>
    </source>
</evidence>
<name>A0A6G3XLN1_9ACTN</name>
<evidence type="ECO:0000256" key="1">
    <source>
        <dbReference type="ARBA" id="ARBA00022450"/>
    </source>
</evidence>
<protein>
    <recommendedName>
        <fullName evidence="3">Polyketide synthase C-terminal extension domain-containing protein</fullName>
    </recommendedName>
</protein>
<reference evidence="4" key="1">
    <citation type="submission" date="2020-01" db="EMBL/GenBank/DDBJ databases">
        <title>Insect and environment-associated Actinomycetes.</title>
        <authorList>
            <person name="Currrie C."/>
            <person name="Chevrette M."/>
            <person name="Carlson C."/>
            <person name="Stubbendieck R."/>
            <person name="Wendt-Pienkowski E."/>
        </authorList>
    </citation>
    <scope>NUCLEOTIDE SEQUENCE</scope>
    <source>
        <strain evidence="4">SID7499</strain>
    </source>
</reference>
<keyword evidence="2" id="KW-0597">Phosphoprotein</keyword>
<dbReference type="AlphaFoldDB" id="A0A6G3XLN1"/>
<dbReference type="GO" id="GO:0005737">
    <property type="term" value="C:cytoplasm"/>
    <property type="evidence" value="ECO:0007669"/>
    <property type="project" value="TreeGrafter"/>
</dbReference>
<comment type="caution">
    <text evidence="4">The sequence shown here is derived from an EMBL/GenBank/DDBJ whole genome shotgun (WGS) entry which is preliminary data.</text>
</comment>
<keyword evidence="1" id="KW-0596">Phosphopantetheine</keyword>
<dbReference type="Pfam" id="PF16197">
    <property type="entry name" value="KAsynt_C_assoc"/>
    <property type="match status" value="1"/>
</dbReference>
<dbReference type="InterPro" id="IPR016039">
    <property type="entry name" value="Thiolase-like"/>
</dbReference>
<dbReference type="PANTHER" id="PTHR43775">
    <property type="entry name" value="FATTY ACID SYNTHASE"/>
    <property type="match status" value="1"/>
</dbReference>
<dbReference type="GO" id="GO:0006633">
    <property type="term" value="P:fatty acid biosynthetic process"/>
    <property type="evidence" value="ECO:0007669"/>
    <property type="project" value="TreeGrafter"/>
</dbReference>
<dbReference type="InterPro" id="IPR050091">
    <property type="entry name" value="PKS_NRPS_Biosynth_Enz"/>
</dbReference>
<dbReference type="EMBL" id="JAAGMN010007472">
    <property type="protein sequence ID" value="NEE18651.1"/>
    <property type="molecule type" value="Genomic_DNA"/>
</dbReference>
<dbReference type="GO" id="GO:0071770">
    <property type="term" value="P:DIM/DIP cell wall layer assembly"/>
    <property type="evidence" value="ECO:0007669"/>
    <property type="project" value="TreeGrafter"/>
</dbReference>
<dbReference type="Gene3D" id="3.40.47.10">
    <property type="match status" value="1"/>
</dbReference>
<accession>A0A6G3XLN1</accession>
<feature type="domain" description="Polyketide synthase C-terminal extension" evidence="3">
    <location>
        <begin position="4"/>
        <end position="96"/>
    </location>
</feature>
<organism evidence="4">
    <name type="scientific">Streptomyces sp. SID7499</name>
    <dbReference type="NCBI Taxonomy" id="2706086"/>
    <lineage>
        <taxon>Bacteria</taxon>
        <taxon>Bacillati</taxon>
        <taxon>Actinomycetota</taxon>
        <taxon>Actinomycetes</taxon>
        <taxon>Kitasatosporales</taxon>
        <taxon>Streptomycetaceae</taxon>
        <taxon>Streptomyces</taxon>
    </lineage>
</organism>
<dbReference type="SUPFAM" id="SSF53901">
    <property type="entry name" value="Thiolase-like"/>
    <property type="match status" value="1"/>
</dbReference>
<dbReference type="PANTHER" id="PTHR43775:SF37">
    <property type="entry name" value="SI:DKEY-61P9.11"/>
    <property type="match status" value="1"/>
</dbReference>
<feature type="non-terminal residue" evidence="4">
    <location>
        <position position="1"/>
    </location>
</feature>
<gene>
    <name evidence="4" type="ORF">G3M58_70790</name>
</gene>
<sequence length="98" mass="10837">QNRLISFDDSPFHVVRETRPWEAPPAGPDGGVPPRRAGVSSFGFGGTNAHVVLEEHLADETRRTDPPGPHLVPLSARTPERLREVARTLLTHLRRHPA</sequence>
<feature type="non-terminal residue" evidence="4">
    <location>
        <position position="98"/>
    </location>
</feature>
<proteinExistence type="predicted"/>
<evidence type="ECO:0000256" key="2">
    <source>
        <dbReference type="ARBA" id="ARBA00022553"/>
    </source>
</evidence>
<evidence type="ECO:0000313" key="4">
    <source>
        <dbReference type="EMBL" id="NEE18651.1"/>
    </source>
</evidence>
<dbReference type="GO" id="GO:0005886">
    <property type="term" value="C:plasma membrane"/>
    <property type="evidence" value="ECO:0007669"/>
    <property type="project" value="TreeGrafter"/>
</dbReference>
<dbReference type="InterPro" id="IPR032821">
    <property type="entry name" value="PKS_assoc"/>
</dbReference>
<dbReference type="GO" id="GO:0004312">
    <property type="term" value="F:fatty acid synthase activity"/>
    <property type="evidence" value="ECO:0007669"/>
    <property type="project" value="TreeGrafter"/>
</dbReference>